<dbReference type="Proteomes" id="UP001194098">
    <property type="component" value="Unassembled WGS sequence"/>
</dbReference>
<evidence type="ECO:0000313" key="2">
    <source>
        <dbReference type="EMBL" id="MBC2473423.1"/>
    </source>
</evidence>
<organism evidence="2 3">
    <name type="scientific">Clostridium beijerinckii</name>
    <name type="common">Clostridium MP</name>
    <dbReference type="NCBI Taxonomy" id="1520"/>
    <lineage>
        <taxon>Bacteria</taxon>
        <taxon>Bacillati</taxon>
        <taxon>Bacillota</taxon>
        <taxon>Clostridia</taxon>
        <taxon>Eubacteriales</taxon>
        <taxon>Clostridiaceae</taxon>
        <taxon>Clostridium</taxon>
    </lineage>
</organism>
<comment type="caution">
    <text evidence="2">The sequence shown here is derived from an EMBL/GenBank/DDBJ whole genome shotgun (WGS) entry which is preliminary data.</text>
</comment>
<dbReference type="RefSeq" id="WP_171780856.1">
    <property type="nucleotide sequence ID" value="NZ_JABAGV010000002.1"/>
</dbReference>
<reference evidence="2" key="1">
    <citation type="submission" date="2020-04" db="EMBL/GenBank/DDBJ databases">
        <authorList>
            <person name="Brown S."/>
        </authorList>
    </citation>
    <scope>NUCLEOTIDE SEQUENCE</scope>
    <source>
        <strain evidence="2">DJ015</strain>
    </source>
</reference>
<accession>A0AAW3W4J0</accession>
<gene>
    <name evidence="2" type="ORF">HGI39_01605</name>
</gene>
<evidence type="ECO:0000256" key="1">
    <source>
        <dbReference type="SAM" id="Phobius"/>
    </source>
</evidence>
<evidence type="ECO:0000313" key="3">
    <source>
        <dbReference type="Proteomes" id="UP001194098"/>
    </source>
</evidence>
<sequence length="313" mass="36641">MYYEKIEEFIKKYRWILYLLSPSFAVYNHLKDEKSNINWKVHNGNLSNLMKALYLSLTIFILTIFSISDLKNIVNANPEGFSGSKLAFLIINIIMAVLCWRSISFKNKYLKEIKEYILSRSKILYVVIKNIEVIYILAAFTLIFTYICNEDFRIASVEMYMLAILVYFYGVSRPIHFFLVFVPDLIVKMEKNKKKDEKGRLRLVIIAVLSYVNIILDYVVLYYVLNIFVYKYFNGINIFDNNIGNIIDMLYYTADCDTLLANNSLMKFYSVILKLSSAVLITGNLALYISMGKETKEINLHDNINDDDTIYYI</sequence>
<dbReference type="AlphaFoldDB" id="A0AAW3W4J0"/>
<keyword evidence="1" id="KW-1133">Transmembrane helix</keyword>
<protein>
    <submittedName>
        <fullName evidence="2">Uncharacterized protein</fullName>
    </submittedName>
</protein>
<keyword evidence="1" id="KW-0472">Membrane</keyword>
<keyword evidence="1" id="KW-0812">Transmembrane</keyword>
<feature type="transmembrane region" description="Helical" evidence="1">
    <location>
        <begin position="268"/>
        <end position="289"/>
    </location>
</feature>
<dbReference type="EMBL" id="JABAGV010000002">
    <property type="protein sequence ID" value="MBC2473423.1"/>
    <property type="molecule type" value="Genomic_DNA"/>
</dbReference>
<name>A0AAW3W4J0_CLOBE</name>
<feature type="transmembrane region" description="Helical" evidence="1">
    <location>
        <begin position="203"/>
        <end position="225"/>
    </location>
</feature>
<feature type="transmembrane region" description="Helical" evidence="1">
    <location>
        <begin position="123"/>
        <end position="147"/>
    </location>
</feature>
<feature type="transmembrane region" description="Helical" evidence="1">
    <location>
        <begin position="51"/>
        <end position="74"/>
    </location>
</feature>
<proteinExistence type="predicted"/>
<feature type="transmembrane region" description="Helical" evidence="1">
    <location>
        <begin position="86"/>
        <end position="103"/>
    </location>
</feature>
<feature type="transmembrane region" description="Helical" evidence="1">
    <location>
        <begin position="159"/>
        <end position="182"/>
    </location>
</feature>
<reference evidence="2" key="2">
    <citation type="journal article" date="2022" name="Nat. Biotechnol.">
        <title>Carbon-negative production of acetone and isopropanol by gas fermentation at industrial pilot scale.</title>
        <authorList>
            <person name="Liew F.E."/>
            <person name="Nogle R."/>
            <person name="Abdalla T."/>
            <person name="Rasor B.J."/>
            <person name="Canter C."/>
            <person name="Jensen R.O."/>
            <person name="Wang L."/>
            <person name="Strutz J."/>
            <person name="Chirania P."/>
            <person name="De Tissera S."/>
            <person name="Mueller A.P."/>
            <person name="Ruan Z."/>
            <person name="Gao A."/>
            <person name="Tran L."/>
            <person name="Engle N.L."/>
            <person name="Bromley J.C."/>
            <person name="Daniell J."/>
            <person name="Conrado R."/>
            <person name="Tschaplinski T.J."/>
            <person name="Giannone R.J."/>
            <person name="Hettich R.L."/>
            <person name="Karim A.S."/>
            <person name="Simpson S.D."/>
            <person name="Brown S.D."/>
            <person name="Leang C."/>
            <person name="Jewett M.C."/>
            <person name="Kopke M."/>
        </authorList>
    </citation>
    <scope>NUCLEOTIDE SEQUENCE</scope>
    <source>
        <strain evidence="2">DJ015</strain>
    </source>
</reference>